<dbReference type="eggNOG" id="COG2606">
    <property type="taxonomic scope" value="Bacteria"/>
</dbReference>
<dbReference type="KEGG" id="mro:MROS_0894"/>
<dbReference type="RefSeq" id="WP_014855571.1">
    <property type="nucleotide sequence ID" value="NC_018178.1"/>
</dbReference>
<dbReference type="GO" id="GO:0016829">
    <property type="term" value="F:lyase activity"/>
    <property type="evidence" value="ECO:0007669"/>
    <property type="project" value="UniProtKB-KW"/>
</dbReference>
<reference evidence="6 7" key="1">
    <citation type="journal article" date="2013" name="PLoS ONE">
        <title>Genomic analysis of Melioribacter roseus, facultatively anaerobic organotrophic bacterium representing a novel deep lineage within Bacteriodetes/Chlorobi group.</title>
        <authorList>
            <person name="Kadnikov V.V."/>
            <person name="Mardanov A.V."/>
            <person name="Podosokorskaya O.A."/>
            <person name="Gavrilov S.N."/>
            <person name="Kublanov I.V."/>
            <person name="Beletsky A.V."/>
            <person name="Bonch-Osmolovskaya E.A."/>
            <person name="Ravin N.V."/>
        </authorList>
    </citation>
    <scope>NUCLEOTIDE SEQUENCE [LARGE SCALE GENOMIC DNA]</scope>
    <source>
        <strain evidence="7">JCM 17771 / P3M-2</strain>
    </source>
</reference>
<keyword evidence="7" id="KW-1185">Reference proteome</keyword>
<dbReference type="PANTHER" id="PTHR30411:SF0">
    <property type="entry name" value="CYS-TRNA(PRO)_CYS-TRNA(CYS) DEACYLASE YBAK"/>
    <property type="match status" value="1"/>
</dbReference>
<protein>
    <recommendedName>
        <fullName evidence="4">Cys-tRNA(Pro)/Cys-tRNA(Cys) deacylase</fullName>
        <ecNumber evidence="4">4.2.-.-</ecNumber>
    </recommendedName>
</protein>
<feature type="domain" description="YbaK/aminoacyl-tRNA synthetase-associated" evidence="5">
    <location>
        <begin position="32"/>
        <end position="146"/>
    </location>
</feature>
<dbReference type="Gene3D" id="3.90.960.10">
    <property type="entry name" value="YbaK/aminoacyl-tRNA synthetase-associated domain"/>
    <property type="match status" value="1"/>
</dbReference>
<evidence type="ECO:0000256" key="4">
    <source>
        <dbReference type="PIRNR" id="PIRNR006181"/>
    </source>
</evidence>
<evidence type="ECO:0000313" key="7">
    <source>
        <dbReference type="Proteomes" id="UP000009011"/>
    </source>
</evidence>
<gene>
    <name evidence="6" type="ordered locus">MROS_0894</name>
</gene>
<dbReference type="NCBIfam" id="TIGR00011">
    <property type="entry name" value="YbaK_EbsC"/>
    <property type="match status" value="1"/>
</dbReference>
<proteinExistence type="inferred from homology"/>
<evidence type="ECO:0000256" key="2">
    <source>
        <dbReference type="ARBA" id="ARBA00022917"/>
    </source>
</evidence>
<dbReference type="CDD" id="cd00002">
    <property type="entry name" value="YbaK_deacylase"/>
    <property type="match status" value="1"/>
</dbReference>
<dbReference type="PATRIC" id="fig|1191523.3.peg.942"/>
<dbReference type="InterPro" id="IPR036754">
    <property type="entry name" value="YbaK/aa-tRNA-synt-asso_dom_sf"/>
</dbReference>
<keyword evidence="3 4" id="KW-0456">Lyase</keyword>
<dbReference type="OrthoDB" id="9809296at2"/>
<accession>I6Z4R4</accession>
<dbReference type="InterPro" id="IPR007214">
    <property type="entry name" value="YbaK/aa-tRNA-synth-assoc-dom"/>
</dbReference>
<dbReference type="EMBL" id="CP003557">
    <property type="protein sequence ID" value="AFN74135.1"/>
    <property type="molecule type" value="Genomic_DNA"/>
</dbReference>
<organism evidence="6 7">
    <name type="scientific">Melioribacter roseus (strain DSM 23840 / JCM 17771 / VKM B-2668 / P3M-2)</name>
    <dbReference type="NCBI Taxonomy" id="1191523"/>
    <lineage>
        <taxon>Bacteria</taxon>
        <taxon>Pseudomonadati</taxon>
        <taxon>Ignavibacteriota</taxon>
        <taxon>Ignavibacteria</taxon>
        <taxon>Ignavibacteriales</taxon>
        <taxon>Melioribacteraceae</taxon>
        <taxon>Melioribacter</taxon>
    </lineage>
</organism>
<dbReference type="HOGENOM" id="CLU_094875_3_0_10"/>
<sequence>MTAKTNALRLLDKLNVGYETAVYEFSEDEIDAVSVARKIGAEPERVFKTLVAKNESGDIFVFVIPGNCEIDLKKAASTAGVKKIELVKVKELQPLTGYIRGGCSPIGMKKQYATFIDETAQMWDKIYVSAGARGVQLLISPENLREITNAEFSELIK</sequence>
<comment type="similarity">
    <text evidence="1 4">Belongs to the prolyl-tRNA editing family. YbaK/EbsC subfamily.</text>
</comment>
<dbReference type="EC" id="4.2.-.-" evidence="4"/>
<dbReference type="SUPFAM" id="SSF55826">
    <property type="entry name" value="YbaK/ProRS associated domain"/>
    <property type="match status" value="1"/>
</dbReference>
<dbReference type="GO" id="GO:0006412">
    <property type="term" value="P:translation"/>
    <property type="evidence" value="ECO:0007669"/>
    <property type="project" value="UniProtKB-KW"/>
</dbReference>
<dbReference type="PIRSF" id="PIRSF006181">
    <property type="entry name" value="EbsC_YbaK"/>
    <property type="match status" value="1"/>
</dbReference>
<name>I6Z4R4_MELRP</name>
<dbReference type="Proteomes" id="UP000009011">
    <property type="component" value="Chromosome"/>
</dbReference>
<evidence type="ECO:0000313" key="6">
    <source>
        <dbReference type="EMBL" id="AFN74135.1"/>
    </source>
</evidence>
<keyword evidence="2 4" id="KW-0648">Protein biosynthesis</keyword>
<dbReference type="GO" id="GO:0002161">
    <property type="term" value="F:aminoacyl-tRNA deacylase activity"/>
    <property type="evidence" value="ECO:0007669"/>
    <property type="project" value="InterPro"/>
</dbReference>
<evidence type="ECO:0000256" key="1">
    <source>
        <dbReference type="ARBA" id="ARBA00009798"/>
    </source>
</evidence>
<evidence type="ECO:0000256" key="3">
    <source>
        <dbReference type="ARBA" id="ARBA00023239"/>
    </source>
</evidence>
<dbReference type="PANTHER" id="PTHR30411">
    <property type="entry name" value="CYTOPLASMIC PROTEIN"/>
    <property type="match status" value="1"/>
</dbReference>
<evidence type="ECO:0000259" key="5">
    <source>
        <dbReference type="Pfam" id="PF04073"/>
    </source>
</evidence>
<dbReference type="Pfam" id="PF04073">
    <property type="entry name" value="tRNA_edit"/>
    <property type="match status" value="1"/>
</dbReference>
<dbReference type="STRING" id="1191523.MROS_0894"/>
<dbReference type="InterPro" id="IPR004369">
    <property type="entry name" value="Prolyl-tRNA_editing_YbaK/EbsC"/>
</dbReference>
<dbReference type="AlphaFoldDB" id="I6Z4R4"/>